<dbReference type="Pfam" id="PF22435">
    <property type="entry name" value="MRM3-like_sub_bind"/>
    <property type="match status" value="1"/>
</dbReference>
<dbReference type="InterPro" id="IPR053888">
    <property type="entry name" value="MRM3-like_sub_bind"/>
</dbReference>
<dbReference type="InterPro" id="IPR029064">
    <property type="entry name" value="Ribosomal_eL30-like_sf"/>
</dbReference>
<dbReference type="InterPro" id="IPR029028">
    <property type="entry name" value="Alpha/beta_knot_MTases"/>
</dbReference>
<dbReference type="EMBL" id="JQBS01000035">
    <property type="protein sequence ID" value="KRN54817.1"/>
    <property type="molecule type" value="Genomic_DNA"/>
</dbReference>
<comment type="similarity">
    <text evidence="1">Belongs to the class IV-like SAM-binding methyltransferase superfamily. RNA methyltransferase TrmH family.</text>
</comment>
<dbReference type="GeneID" id="89589394"/>
<evidence type="ECO:0000313" key="5">
    <source>
        <dbReference type="EMBL" id="KRN54817.1"/>
    </source>
</evidence>
<protein>
    <submittedName>
        <fullName evidence="5">RNA methylase</fullName>
    </submittedName>
</protein>
<keyword evidence="2 5" id="KW-0489">Methyltransferase</keyword>
<dbReference type="AlphaFoldDB" id="A0A0R2HPP2"/>
<comment type="caution">
    <text evidence="5">The sequence shown here is derived from an EMBL/GenBank/DDBJ whole genome shotgun (WGS) entry which is preliminary data.</text>
</comment>
<dbReference type="PATRIC" id="fig|1449336.4.peg.2445"/>
<proteinExistence type="inferred from homology"/>
<keyword evidence="6" id="KW-1185">Reference proteome</keyword>
<dbReference type="RefSeq" id="WP_034568701.1">
    <property type="nucleotide sequence ID" value="NZ_JQBS01000035.1"/>
</dbReference>
<accession>A0A0R2HPP2</accession>
<dbReference type="InterPro" id="IPR051259">
    <property type="entry name" value="rRNA_Methyltransferase"/>
</dbReference>
<dbReference type="PANTHER" id="PTHR43191">
    <property type="entry name" value="RRNA METHYLTRANSFERASE 3"/>
    <property type="match status" value="1"/>
</dbReference>
<evidence type="ECO:0000259" key="4">
    <source>
        <dbReference type="SMART" id="SM00967"/>
    </source>
</evidence>
<dbReference type="GO" id="GO:0003723">
    <property type="term" value="F:RNA binding"/>
    <property type="evidence" value="ECO:0007669"/>
    <property type="project" value="InterPro"/>
</dbReference>
<reference evidence="5 6" key="1">
    <citation type="journal article" date="2015" name="Genome Announc.">
        <title>Expanding the biotechnology potential of lactobacilli through comparative genomics of 213 strains and associated genera.</title>
        <authorList>
            <person name="Sun Z."/>
            <person name="Harris H.M."/>
            <person name="McCann A."/>
            <person name="Guo C."/>
            <person name="Argimon S."/>
            <person name="Zhang W."/>
            <person name="Yang X."/>
            <person name="Jeffery I.B."/>
            <person name="Cooney J.C."/>
            <person name="Kagawa T.F."/>
            <person name="Liu W."/>
            <person name="Song Y."/>
            <person name="Salvetti E."/>
            <person name="Wrobel A."/>
            <person name="Rasinkangas P."/>
            <person name="Parkhill J."/>
            <person name="Rea M.C."/>
            <person name="O'Sullivan O."/>
            <person name="Ritari J."/>
            <person name="Douillard F.P."/>
            <person name="Paul Ross R."/>
            <person name="Yang R."/>
            <person name="Briner A.E."/>
            <person name="Felis G.E."/>
            <person name="de Vos W.M."/>
            <person name="Barrangou R."/>
            <person name="Klaenhammer T.R."/>
            <person name="Caufield P.W."/>
            <person name="Cui Y."/>
            <person name="Zhang H."/>
            <person name="O'Toole P.W."/>
        </authorList>
    </citation>
    <scope>NUCLEOTIDE SEQUENCE [LARGE SCALE GENOMIC DNA]</scope>
    <source>
        <strain evidence="5 6">DSM 20623</strain>
    </source>
</reference>
<dbReference type="InterPro" id="IPR013123">
    <property type="entry name" value="SpoU_subst-bd"/>
</dbReference>
<dbReference type="GO" id="GO:0006396">
    <property type="term" value="P:RNA processing"/>
    <property type="evidence" value="ECO:0007669"/>
    <property type="project" value="InterPro"/>
</dbReference>
<name>A0A0R2HPP2_CARDV</name>
<dbReference type="Gene3D" id="3.40.1280.10">
    <property type="match status" value="1"/>
</dbReference>
<dbReference type="Pfam" id="PF00588">
    <property type="entry name" value="SpoU_methylase"/>
    <property type="match status" value="1"/>
</dbReference>
<organism evidence="5 6">
    <name type="scientific">Carnobacterium divergens DSM 20623</name>
    <dbReference type="NCBI Taxonomy" id="1449336"/>
    <lineage>
        <taxon>Bacteria</taxon>
        <taxon>Bacillati</taxon>
        <taxon>Bacillota</taxon>
        <taxon>Bacilli</taxon>
        <taxon>Lactobacillales</taxon>
        <taxon>Carnobacteriaceae</taxon>
        <taxon>Carnobacterium</taxon>
    </lineage>
</organism>
<dbReference type="GO" id="GO:0032259">
    <property type="term" value="P:methylation"/>
    <property type="evidence" value="ECO:0007669"/>
    <property type="project" value="UniProtKB-KW"/>
</dbReference>
<dbReference type="CDD" id="cd18095">
    <property type="entry name" value="SpoU-like_rRNA-MTase"/>
    <property type="match status" value="1"/>
</dbReference>
<gene>
    <name evidence="5" type="ORF">IV74_GL002407</name>
</gene>
<dbReference type="SMART" id="SM00967">
    <property type="entry name" value="SpoU_sub_bind"/>
    <property type="match status" value="1"/>
</dbReference>
<dbReference type="eggNOG" id="COG0566">
    <property type="taxonomic scope" value="Bacteria"/>
</dbReference>
<dbReference type="Proteomes" id="UP000051658">
    <property type="component" value="Unassembled WGS sequence"/>
</dbReference>
<dbReference type="GO" id="GO:0005737">
    <property type="term" value="C:cytoplasm"/>
    <property type="evidence" value="ECO:0007669"/>
    <property type="project" value="UniProtKB-ARBA"/>
</dbReference>
<dbReference type="Gene3D" id="3.30.1330.30">
    <property type="match status" value="1"/>
</dbReference>
<evidence type="ECO:0000256" key="3">
    <source>
        <dbReference type="ARBA" id="ARBA00022679"/>
    </source>
</evidence>
<dbReference type="GO" id="GO:0008173">
    <property type="term" value="F:RNA methyltransferase activity"/>
    <property type="evidence" value="ECO:0007669"/>
    <property type="project" value="InterPro"/>
</dbReference>
<dbReference type="SUPFAM" id="SSF75217">
    <property type="entry name" value="alpha/beta knot"/>
    <property type="match status" value="1"/>
</dbReference>
<sequence length="251" mass="27821">METILSVKNERVKQWKKLQTRKGREKAKRYLIEGFHLVEEAIHYDAPIVELLISEEHEDLAFKYPLDKQVMISKEIANQLSETPTTQGVFAVISLEKNQATPTFTKPFLCLDTVQDPGNLGTMIRTADAAGFGGVVLGSGSVDMYNSKVLRSMQGSHFHLPIFEGDLTEWFETFKQQNVPIYGTELNEAAVSYTSIPKTDAFAIVMGNEGNGMQADLLAKTTKNLYIPITGKAESLNVAVAAGILMFTLKK</sequence>
<evidence type="ECO:0000256" key="2">
    <source>
        <dbReference type="ARBA" id="ARBA00022603"/>
    </source>
</evidence>
<dbReference type="InterPro" id="IPR029026">
    <property type="entry name" value="tRNA_m1G_MTases_N"/>
</dbReference>
<evidence type="ECO:0000313" key="6">
    <source>
        <dbReference type="Proteomes" id="UP000051658"/>
    </source>
</evidence>
<dbReference type="PANTHER" id="PTHR43191:SF2">
    <property type="entry name" value="RRNA METHYLTRANSFERASE 3, MITOCHONDRIAL"/>
    <property type="match status" value="1"/>
</dbReference>
<dbReference type="InterPro" id="IPR001537">
    <property type="entry name" value="SpoU_MeTrfase"/>
</dbReference>
<keyword evidence="3" id="KW-0808">Transferase</keyword>
<evidence type="ECO:0000256" key="1">
    <source>
        <dbReference type="ARBA" id="ARBA00007228"/>
    </source>
</evidence>
<dbReference type="SUPFAM" id="SSF55315">
    <property type="entry name" value="L30e-like"/>
    <property type="match status" value="1"/>
</dbReference>
<feature type="domain" description="RNA 2-O ribose methyltransferase substrate binding" evidence="4">
    <location>
        <begin position="31"/>
        <end position="99"/>
    </location>
</feature>